<gene>
    <name evidence="1" type="ORF">SAMN02745823_02543</name>
</gene>
<dbReference type="Proteomes" id="UP000183995">
    <property type="component" value="Unassembled WGS sequence"/>
</dbReference>
<dbReference type="RefSeq" id="WP_073079580.1">
    <property type="nucleotide sequence ID" value="NZ_FQXV01000008.1"/>
</dbReference>
<protein>
    <submittedName>
        <fullName evidence="1">Uncharacterized protein</fullName>
    </submittedName>
</protein>
<proteinExistence type="predicted"/>
<dbReference type="STRING" id="1123282.SAMN02745823_02543"/>
<reference evidence="1 2" key="1">
    <citation type="submission" date="2016-11" db="EMBL/GenBank/DDBJ databases">
        <authorList>
            <person name="Jaros S."/>
            <person name="Januszkiewicz K."/>
            <person name="Wedrychowicz H."/>
        </authorList>
    </citation>
    <scope>NUCLEOTIDE SEQUENCE [LARGE SCALE GENOMIC DNA]</scope>
    <source>
        <strain evidence="1 2">DSM 10068</strain>
    </source>
</reference>
<dbReference type="AlphaFoldDB" id="A0A1M5YHX3"/>
<sequence length="612" mass="67415">MARISTVTGESVLSIGKWLGLNESPDGDTLLKVGEAGEMRNFRITRDGNLQKRPGYQTIHESKAWTGPIRGIWHGNVAGTEYTVFAAGGDIYSYDLEDNTAASILHSGVTVTDAPTTFFGFGEKLYMLNGHEYLEWDGTMPPDGGFAVPIGYRPLTAVSTAPAGGGTLLESVNKLNGLRRVRFSPNASAKTFQLPEKALASIDYVKNLVTGNIYVPTTDYTVDLTNGAVTFGTAPATGTNTIEIGYTFPTNFSSQIKAMKYAEIYNGAQDTRVFIYGDGTNRSYYSGLDDTGVVRADYFPDMNEMNVGAANTPITGMIRHYSSLAVFKTDSAYVVNYGQITLSTGALTAAFYINPTNRSIGNMACGQIQLVENNPRTLFNSAVYEWKNNASYSSNLTVDERQAKRISDRVKNSLSTMDLSSAVTYDDNERQEYYIIQGTTALVHNYAVDAWCRYTNFAFTALLAIGGRLYGCTPTGDIVTFSRDYYNDDGAEIDAYWQSGSMAFGRDYLRKYSGMIFVSLKPEPLANVYVTLMTNRKSVFAVKPISYSFPTFARANFAHWGFGTNTKPQTSRLKIKAKKFTYYQLVFETNTDWSTATILGADIKLRYGGDVK</sequence>
<dbReference type="OrthoDB" id="2619867at2"/>
<evidence type="ECO:0000313" key="1">
    <source>
        <dbReference type="EMBL" id="SHI11469.1"/>
    </source>
</evidence>
<dbReference type="EMBL" id="FQXV01000008">
    <property type="protein sequence ID" value="SHI11469.1"/>
    <property type="molecule type" value="Genomic_DNA"/>
</dbReference>
<organism evidence="1 2">
    <name type="scientific">Sporobacter termitidis DSM 10068</name>
    <dbReference type="NCBI Taxonomy" id="1123282"/>
    <lineage>
        <taxon>Bacteria</taxon>
        <taxon>Bacillati</taxon>
        <taxon>Bacillota</taxon>
        <taxon>Clostridia</taxon>
        <taxon>Eubacteriales</taxon>
        <taxon>Oscillospiraceae</taxon>
        <taxon>Sporobacter</taxon>
    </lineage>
</organism>
<name>A0A1M5YHX3_9FIRM</name>
<keyword evidence="2" id="KW-1185">Reference proteome</keyword>
<evidence type="ECO:0000313" key="2">
    <source>
        <dbReference type="Proteomes" id="UP000183995"/>
    </source>
</evidence>
<accession>A0A1M5YHX3</accession>